<dbReference type="InterPro" id="IPR036291">
    <property type="entry name" value="NAD(P)-bd_dom_sf"/>
</dbReference>
<dbReference type="GO" id="GO:0016616">
    <property type="term" value="F:oxidoreductase activity, acting on the CH-OH group of donors, NAD or NADP as acceptor"/>
    <property type="evidence" value="ECO:0007669"/>
    <property type="project" value="TreeGrafter"/>
</dbReference>
<reference evidence="3 4" key="1">
    <citation type="submission" date="2018-05" db="EMBL/GenBank/DDBJ databases">
        <title>Amnibacterium sp. M8JJ-5, whole genome shotgun sequence.</title>
        <authorList>
            <person name="Tuo L."/>
        </authorList>
    </citation>
    <scope>NUCLEOTIDE SEQUENCE [LARGE SCALE GENOMIC DNA]</scope>
    <source>
        <strain evidence="3 4">M8JJ-5</strain>
    </source>
</reference>
<gene>
    <name evidence="3" type="ORF">DDQ50_01855</name>
</gene>
<dbReference type="AlphaFoldDB" id="A0A2V1HUK1"/>
<dbReference type="InterPro" id="IPR020904">
    <property type="entry name" value="Sc_DH/Rdtase_CS"/>
</dbReference>
<evidence type="ECO:0000256" key="1">
    <source>
        <dbReference type="ARBA" id="ARBA00006484"/>
    </source>
</evidence>
<dbReference type="Gene3D" id="3.40.50.720">
    <property type="entry name" value="NAD(P)-binding Rossmann-like Domain"/>
    <property type="match status" value="1"/>
</dbReference>
<dbReference type="Pfam" id="PF13561">
    <property type="entry name" value="adh_short_C2"/>
    <property type="match status" value="1"/>
</dbReference>
<sequence>MEPQQDARTRRAIITGGQSGLGAACAARLRSDGIEVVTFDLSAGADVSIDITDPAAVEAAVSQVGPVDILINSAGVVGPNKPFWQIDLPEWQKTFDVNVNGLFNVTKAVVPGMIERGWGRIVSMASMAGKDGNPNLSAYSASKAAVIGLTKSLGKELAKTGVIVNAIAPAVIETPMNAATSPEVLAHITSLIPMGRVGRAEEVAALVAWLTSDEISFSTGAVYDISGGRATY</sequence>
<dbReference type="FunFam" id="3.40.50.720:FF:000173">
    <property type="entry name" value="3-oxoacyl-[acyl-carrier protein] reductase"/>
    <property type="match status" value="1"/>
</dbReference>
<accession>A0A2V1HUK1</accession>
<dbReference type="PANTHER" id="PTHR42760">
    <property type="entry name" value="SHORT-CHAIN DEHYDROGENASES/REDUCTASES FAMILY MEMBER"/>
    <property type="match status" value="1"/>
</dbReference>
<dbReference type="PANTHER" id="PTHR42760:SF129">
    <property type="entry name" value="OXIDOREDUCTASE"/>
    <property type="match status" value="1"/>
</dbReference>
<dbReference type="OrthoDB" id="4350228at2"/>
<dbReference type="PROSITE" id="PS00061">
    <property type="entry name" value="ADH_SHORT"/>
    <property type="match status" value="1"/>
</dbReference>
<organism evidence="3 4">
    <name type="scientific">Amnibacterium flavum</name>
    <dbReference type="NCBI Taxonomy" id="2173173"/>
    <lineage>
        <taxon>Bacteria</taxon>
        <taxon>Bacillati</taxon>
        <taxon>Actinomycetota</taxon>
        <taxon>Actinomycetes</taxon>
        <taxon>Micrococcales</taxon>
        <taxon>Microbacteriaceae</taxon>
        <taxon>Amnibacterium</taxon>
    </lineage>
</organism>
<dbReference type="PRINTS" id="PR00080">
    <property type="entry name" value="SDRFAMILY"/>
</dbReference>
<dbReference type="Proteomes" id="UP000244893">
    <property type="component" value="Unassembled WGS sequence"/>
</dbReference>
<evidence type="ECO:0000313" key="3">
    <source>
        <dbReference type="EMBL" id="PVZ96296.1"/>
    </source>
</evidence>
<keyword evidence="4" id="KW-1185">Reference proteome</keyword>
<dbReference type="PRINTS" id="PR00081">
    <property type="entry name" value="GDHRDH"/>
</dbReference>
<keyword evidence="2" id="KW-0560">Oxidoreductase</keyword>
<comment type="caution">
    <text evidence="3">The sequence shown here is derived from an EMBL/GenBank/DDBJ whole genome shotgun (WGS) entry which is preliminary data.</text>
</comment>
<dbReference type="EMBL" id="QEOP01000001">
    <property type="protein sequence ID" value="PVZ96296.1"/>
    <property type="molecule type" value="Genomic_DNA"/>
</dbReference>
<dbReference type="InterPro" id="IPR002347">
    <property type="entry name" value="SDR_fam"/>
</dbReference>
<dbReference type="GO" id="GO:0030497">
    <property type="term" value="P:fatty acid elongation"/>
    <property type="evidence" value="ECO:0007669"/>
    <property type="project" value="TreeGrafter"/>
</dbReference>
<evidence type="ECO:0000313" key="4">
    <source>
        <dbReference type="Proteomes" id="UP000244893"/>
    </source>
</evidence>
<dbReference type="SUPFAM" id="SSF51735">
    <property type="entry name" value="NAD(P)-binding Rossmann-fold domains"/>
    <property type="match status" value="1"/>
</dbReference>
<name>A0A2V1HUK1_9MICO</name>
<proteinExistence type="inferred from homology"/>
<evidence type="ECO:0000256" key="2">
    <source>
        <dbReference type="ARBA" id="ARBA00023002"/>
    </source>
</evidence>
<protein>
    <submittedName>
        <fullName evidence="3">3-oxoacyl-ACP reductase</fullName>
    </submittedName>
</protein>
<comment type="similarity">
    <text evidence="1">Belongs to the short-chain dehydrogenases/reductases (SDR) family.</text>
</comment>